<dbReference type="Gene3D" id="3.90.550.10">
    <property type="entry name" value="Spore Coat Polysaccharide Biosynthesis Protein SpsA, Chain A"/>
    <property type="match status" value="1"/>
</dbReference>
<feature type="coiled-coil region" evidence="1">
    <location>
        <begin position="666"/>
        <end position="693"/>
    </location>
</feature>
<dbReference type="Pfam" id="PF00535">
    <property type="entry name" value="Glycos_transf_2"/>
    <property type="match status" value="1"/>
</dbReference>
<protein>
    <recommendedName>
        <fullName evidence="2">Glycosyltransferase 2-like domain-containing protein</fullName>
    </recommendedName>
</protein>
<dbReference type="PANTHER" id="PTHR43630">
    <property type="entry name" value="POLY-BETA-1,6-N-ACETYL-D-GLUCOSAMINE SYNTHASE"/>
    <property type="match status" value="1"/>
</dbReference>
<dbReference type="InterPro" id="IPR003713">
    <property type="entry name" value="FliS"/>
</dbReference>
<dbReference type="PANTHER" id="PTHR43630:SF2">
    <property type="entry name" value="GLYCOSYLTRANSFERASE"/>
    <property type="match status" value="1"/>
</dbReference>
<evidence type="ECO:0000313" key="4">
    <source>
        <dbReference type="Proteomes" id="UP000190229"/>
    </source>
</evidence>
<keyword evidence="1" id="KW-0175">Coiled coil</keyword>
<keyword evidence="4" id="KW-1185">Reference proteome</keyword>
<evidence type="ECO:0000313" key="3">
    <source>
        <dbReference type="EMBL" id="OPG16911.1"/>
    </source>
</evidence>
<dbReference type="Pfam" id="PF02561">
    <property type="entry name" value="FliS"/>
    <property type="match status" value="1"/>
</dbReference>
<organism evidence="3 4">
    <name type="scientific">Ferroacidibacillus organovorans</name>
    <dbReference type="NCBI Taxonomy" id="1765683"/>
    <lineage>
        <taxon>Bacteria</taxon>
        <taxon>Bacillati</taxon>
        <taxon>Bacillota</taxon>
        <taxon>Bacilli</taxon>
        <taxon>Bacillales</taxon>
        <taxon>Alicyclobacillaceae</taxon>
        <taxon>Ferroacidibacillus</taxon>
    </lineage>
</organism>
<dbReference type="SUPFAM" id="SSF53448">
    <property type="entry name" value="Nucleotide-diphospho-sugar transferases"/>
    <property type="match status" value="1"/>
</dbReference>
<feature type="domain" description="Glycosyltransferase 2-like" evidence="2">
    <location>
        <begin position="6"/>
        <end position="140"/>
    </location>
</feature>
<gene>
    <name evidence="3" type="ORF">B2M26_04105</name>
</gene>
<dbReference type="CDD" id="cd02511">
    <property type="entry name" value="Beta4Glucosyltransferase"/>
    <property type="match status" value="1"/>
</dbReference>
<accession>A0A1V4EVI4</accession>
<dbReference type="InterPro" id="IPR019734">
    <property type="entry name" value="TPR_rpt"/>
</dbReference>
<dbReference type="GO" id="GO:0044780">
    <property type="term" value="P:bacterial-type flagellum assembly"/>
    <property type="evidence" value="ECO:0007669"/>
    <property type="project" value="InterPro"/>
</dbReference>
<proteinExistence type="predicted"/>
<dbReference type="InterPro" id="IPR029044">
    <property type="entry name" value="Nucleotide-diphossugar_trans"/>
</dbReference>
<evidence type="ECO:0000259" key="2">
    <source>
        <dbReference type="Pfam" id="PF00535"/>
    </source>
</evidence>
<dbReference type="SUPFAM" id="SSF48452">
    <property type="entry name" value="TPR-like"/>
    <property type="match status" value="1"/>
</dbReference>
<dbReference type="SUPFAM" id="SSF101116">
    <property type="entry name" value="Flagellar export chaperone FliS"/>
    <property type="match status" value="1"/>
</dbReference>
<dbReference type="InterPro" id="IPR001173">
    <property type="entry name" value="Glyco_trans_2-like"/>
</dbReference>
<evidence type="ECO:0000256" key="1">
    <source>
        <dbReference type="SAM" id="Coils"/>
    </source>
</evidence>
<dbReference type="AlphaFoldDB" id="A0A1V4EVI4"/>
<dbReference type="EMBL" id="MWPS01000011">
    <property type="protein sequence ID" value="OPG16911.1"/>
    <property type="molecule type" value="Genomic_DNA"/>
</dbReference>
<dbReference type="RefSeq" id="WP_079290018.1">
    <property type="nucleotide sequence ID" value="NZ_MWPS01000011.1"/>
</dbReference>
<name>A0A1V4EVI4_9BACL</name>
<dbReference type="Gene3D" id="1.25.40.10">
    <property type="entry name" value="Tetratricopeptide repeat domain"/>
    <property type="match status" value="1"/>
</dbReference>
<sequence length="751" mass="86229">MLLTACLIIKNEELLLDRCLRSLKGIADEIIIADTGSTDRSLEIAKNHEAHIIHYTWDGNFSNARNKAIEAAQGTYILTIDADEYFKEEDQIEIRTFLEANSADGYLVQIVNYLGSVNKLTKTSPIQSVRIFKQKHRYTGSIHEQIDLGTNHEFHNIMFSPITIHHVGYISEFVAHKRKPERNMAMLKEQLDQTRSDPFHLVNMIVEYARIGDFKNVLPLYEETYDLVKDLSADALPLYLPRLFNISSLAASELKDWDRAIMIAEQGVTRFPYIAELYRKMAIAYMGKGNYQKAIQVLKECKRVGEPKLSFVDTLEGMSTFYSSFDMGLCYMHLGDPVTAQKWYLQSFLENPSFDTVIPYLLSLMPANEDFLKTNIESRIQDALCLSIYAESYALFRLPGAENVIERIAARVGKTEWIQRGMWFTDCEDKYTLLRSAYANSDDEMTRVINGIIHVMEGREEVGYSLLDHTNRGRNLAAWIRTPSQGGLLSGVIKDLIAARAYPLIALLFPYAEDADHFYGWFRHTSRKDIFKGCRPLQEHSLWLEWDALSSFQKGHFPLVEALIEKSLETPVTISKIALECDLLLQKNQTKKALKHVEDGLTLFPDSQLLQNISKQLGQMIQTKKGELFMNRIASYQTQSVMTTPLHVQLSQLHEKAAILVRGIHTDALNHQVMEARAKIEQLQEIISFLRSSLDLTLEAAQKTDQTYAYFYRLSINWYMQPNIIDEQSEERASAIEFWESWAKTWAQVKE</sequence>
<dbReference type="InterPro" id="IPR011990">
    <property type="entry name" value="TPR-like_helical_dom_sf"/>
</dbReference>
<comment type="caution">
    <text evidence="3">The sequence shown here is derived from an EMBL/GenBank/DDBJ whole genome shotgun (WGS) entry which is preliminary data.</text>
</comment>
<dbReference type="SMART" id="SM00028">
    <property type="entry name" value="TPR"/>
    <property type="match status" value="2"/>
</dbReference>
<dbReference type="InterPro" id="IPR036584">
    <property type="entry name" value="FliS_sf"/>
</dbReference>
<reference evidence="3 4" key="1">
    <citation type="submission" date="2017-02" db="EMBL/GenBank/DDBJ databases">
        <title>Draft genome of Acidibacillus ferrooxidans Huett2.</title>
        <authorList>
            <person name="Schopf S."/>
        </authorList>
    </citation>
    <scope>NUCLEOTIDE SEQUENCE [LARGE SCALE GENOMIC DNA]</scope>
    <source>
        <strain evidence="3 4">Huett2</strain>
    </source>
</reference>
<dbReference type="Gene3D" id="1.20.120.340">
    <property type="entry name" value="Flagellar protein FliS"/>
    <property type="match status" value="1"/>
</dbReference>
<dbReference type="Proteomes" id="UP000190229">
    <property type="component" value="Unassembled WGS sequence"/>
</dbReference>